<dbReference type="RefSeq" id="WP_126128416.1">
    <property type="nucleotide sequence ID" value="NZ_CP034464.1"/>
</dbReference>
<reference evidence="2 3" key="1">
    <citation type="journal article" date="2011" name="Int. J. Syst. Evol. Microbiol.">
        <title>Description of Undibacterium oligocarboniphilum sp. nov., isolated from purified water, and Undibacterium pigrum strain CCUG 49012 as the type strain of Undibacterium parvum sp. nov., and emended descriptions of the genus Undibacterium and the species Undibacterium pigrum.</title>
        <authorList>
            <person name="Eder W."/>
            <person name="Wanner G."/>
            <person name="Ludwig W."/>
            <person name="Busse H.J."/>
            <person name="Ziemke-Kageler F."/>
            <person name="Lang E."/>
        </authorList>
    </citation>
    <scope>NUCLEOTIDE SEQUENCE [LARGE SCALE GENOMIC DNA]</scope>
    <source>
        <strain evidence="2 3">DSM 23061</strain>
    </source>
</reference>
<feature type="domain" description="DUF4440" evidence="1">
    <location>
        <begin position="10"/>
        <end position="116"/>
    </location>
</feature>
<proteinExistence type="predicted"/>
<dbReference type="InterPro" id="IPR027843">
    <property type="entry name" value="DUF4440"/>
</dbReference>
<protein>
    <submittedName>
        <fullName evidence="2">Nuclear transport factor 2 family protein</fullName>
    </submittedName>
</protein>
<dbReference type="InterPro" id="IPR032710">
    <property type="entry name" value="NTF2-like_dom_sf"/>
</dbReference>
<evidence type="ECO:0000313" key="2">
    <source>
        <dbReference type="EMBL" id="AZP13040.1"/>
    </source>
</evidence>
<keyword evidence="3" id="KW-1185">Reference proteome</keyword>
<dbReference type="Proteomes" id="UP000275663">
    <property type="component" value="Chromosome"/>
</dbReference>
<gene>
    <name evidence="2" type="ORF">EJN92_14145</name>
</gene>
<dbReference type="EMBL" id="CP034464">
    <property type="protein sequence ID" value="AZP13040.1"/>
    <property type="molecule type" value="Genomic_DNA"/>
</dbReference>
<accession>A0A3Q9BRR7</accession>
<dbReference type="Gene3D" id="3.10.450.50">
    <property type="match status" value="1"/>
</dbReference>
<dbReference type="SUPFAM" id="SSF54427">
    <property type="entry name" value="NTF2-like"/>
    <property type="match status" value="1"/>
</dbReference>
<dbReference type="KEGG" id="upv:EJN92_14145"/>
<evidence type="ECO:0000313" key="3">
    <source>
        <dbReference type="Proteomes" id="UP000275663"/>
    </source>
</evidence>
<name>A0A3Q9BRR7_9BURK</name>
<dbReference type="Pfam" id="PF14534">
    <property type="entry name" value="DUF4440"/>
    <property type="match status" value="1"/>
</dbReference>
<sequence>MLNNAEQEILVLEETLRLAMLNGDVASLDQLICGDIIFTNHLGQLFTKEDDLALHRSGVLKFISMQLLEQYIKIQQNTAVVSARMLLSGTYADAPFDGDLRYTRVWQQRADGGWQIIAGHISAISE</sequence>
<dbReference type="OrthoDB" id="5383110at2"/>
<organism evidence="2 3">
    <name type="scientific">Undibacterium parvum</name>
    <dbReference type="NCBI Taxonomy" id="401471"/>
    <lineage>
        <taxon>Bacteria</taxon>
        <taxon>Pseudomonadati</taxon>
        <taxon>Pseudomonadota</taxon>
        <taxon>Betaproteobacteria</taxon>
        <taxon>Burkholderiales</taxon>
        <taxon>Oxalobacteraceae</taxon>
        <taxon>Undibacterium</taxon>
    </lineage>
</organism>
<dbReference type="AlphaFoldDB" id="A0A3Q9BRR7"/>
<evidence type="ECO:0000259" key="1">
    <source>
        <dbReference type="Pfam" id="PF14534"/>
    </source>
</evidence>